<accession>A0A5C1A4L4</accession>
<sequence length="148" mass="16171">MSDPLKQSVDRITSFATTLNKASDSLICVIKDLEDFLAQNGVGVSTYVEIKRSPDIFDGPDDITSVGYDRWEGKFRIVVWEGTDQSAGTCKPWGECDRATKLLSASFLPQLLKRIADDLEQDAKSAMDAAEQVAKAIEPALKSKGGKK</sequence>
<reference evidence="2" key="1">
    <citation type="submission" date="2019-08" db="EMBL/GenBank/DDBJ databases">
        <title>Limnoglobus roseus gen. nov., sp. nov., a novel freshwater planctomycete with a giant genome from the family Gemmataceae.</title>
        <authorList>
            <person name="Kulichevskaya I.S."/>
            <person name="Naumoff D.G."/>
            <person name="Miroshnikov K."/>
            <person name="Ivanova A."/>
            <person name="Philippov D.A."/>
            <person name="Hakobyan A."/>
            <person name="Rijpstra I.C."/>
            <person name="Sinninghe Damste J.S."/>
            <person name="Liesack W."/>
            <person name="Dedysh S.N."/>
        </authorList>
    </citation>
    <scope>NUCLEOTIDE SEQUENCE [LARGE SCALE GENOMIC DNA]</scope>
    <source>
        <strain evidence="2">PX52</strain>
    </source>
</reference>
<name>A0A5C1A4L4_9BACT</name>
<dbReference type="EMBL" id="CP042425">
    <property type="protein sequence ID" value="QEL14049.1"/>
    <property type="molecule type" value="Genomic_DNA"/>
</dbReference>
<protein>
    <submittedName>
        <fullName evidence="1">Uncharacterized protein</fullName>
    </submittedName>
</protein>
<dbReference type="KEGG" id="lrs:PX52LOC_00912"/>
<proteinExistence type="predicted"/>
<keyword evidence="2" id="KW-1185">Reference proteome</keyword>
<evidence type="ECO:0000313" key="2">
    <source>
        <dbReference type="Proteomes" id="UP000324974"/>
    </source>
</evidence>
<dbReference type="RefSeq" id="WP_149108972.1">
    <property type="nucleotide sequence ID" value="NZ_CP042425.1"/>
</dbReference>
<dbReference type="Proteomes" id="UP000324974">
    <property type="component" value="Chromosome"/>
</dbReference>
<evidence type="ECO:0000313" key="1">
    <source>
        <dbReference type="EMBL" id="QEL14049.1"/>
    </source>
</evidence>
<gene>
    <name evidence="1" type="ORF">PX52LOC_00912</name>
</gene>
<dbReference type="AlphaFoldDB" id="A0A5C1A4L4"/>
<organism evidence="1 2">
    <name type="scientific">Limnoglobus roseus</name>
    <dbReference type="NCBI Taxonomy" id="2598579"/>
    <lineage>
        <taxon>Bacteria</taxon>
        <taxon>Pseudomonadati</taxon>
        <taxon>Planctomycetota</taxon>
        <taxon>Planctomycetia</taxon>
        <taxon>Gemmatales</taxon>
        <taxon>Gemmataceae</taxon>
        <taxon>Limnoglobus</taxon>
    </lineage>
</organism>